<protein>
    <submittedName>
        <fullName evidence="1">Uncharacterized protein</fullName>
    </submittedName>
</protein>
<dbReference type="AlphaFoldDB" id="F4XRS2"/>
<gene>
    <name evidence="1" type="ORF">LYNGBM3L_05030</name>
</gene>
<organism evidence="1 2">
    <name type="scientific">Moorena producens 3L</name>
    <dbReference type="NCBI Taxonomy" id="489825"/>
    <lineage>
        <taxon>Bacteria</taxon>
        <taxon>Bacillati</taxon>
        <taxon>Cyanobacteriota</taxon>
        <taxon>Cyanophyceae</taxon>
        <taxon>Coleofasciculales</taxon>
        <taxon>Coleofasciculaceae</taxon>
        <taxon>Moorena</taxon>
    </lineage>
</organism>
<proteinExistence type="predicted"/>
<sequence length="68" mass="7813">MNKNSLEEIELAVSQLSREDLAKFRTWFAEFDAANWDRQFETDVVAGRLDALADKALKHLRQGNCTDL</sequence>
<reference evidence="2" key="1">
    <citation type="journal article" date="2011" name="Proc. Natl. Acad. Sci. U.S.A.">
        <title>Genomic insights into the physiology and ecology of the marine filamentous cyanobacterium Lyngbya majuscula.</title>
        <authorList>
            <person name="Jones A.C."/>
            <person name="Monroe E.A."/>
            <person name="Podell S."/>
            <person name="Hess W.R."/>
            <person name="Klages S."/>
            <person name="Esquenazi E."/>
            <person name="Niessen S."/>
            <person name="Hoover H."/>
            <person name="Rothmann M."/>
            <person name="Lasken R.S."/>
            <person name="Yates J.R.III."/>
            <person name="Reinhardt R."/>
            <person name="Kube M."/>
            <person name="Burkart M.D."/>
            <person name="Allen E.E."/>
            <person name="Dorrestein P.C."/>
            <person name="Gerwick W.H."/>
            <person name="Gerwick L."/>
        </authorList>
    </citation>
    <scope>NUCLEOTIDE SEQUENCE [LARGE SCALE GENOMIC DNA]</scope>
    <source>
        <strain evidence="2">3L</strain>
    </source>
</reference>
<dbReference type="eggNOG" id="ENOG50330SE">
    <property type="taxonomic scope" value="Bacteria"/>
</dbReference>
<dbReference type="HOGENOM" id="CLU_193486_0_0_3"/>
<evidence type="ECO:0000313" key="1">
    <source>
        <dbReference type="EMBL" id="EGJ32641.1"/>
    </source>
</evidence>
<dbReference type="OrthoDB" id="9800707at2"/>
<dbReference type="Proteomes" id="UP000003959">
    <property type="component" value="Unassembled WGS sequence"/>
</dbReference>
<accession>F4XRS2</accession>
<evidence type="ECO:0000313" key="2">
    <source>
        <dbReference type="Proteomes" id="UP000003959"/>
    </source>
</evidence>
<dbReference type="RefSeq" id="WP_008184111.1">
    <property type="nucleotide sequence ID" value="NZ_GL890907.1"/>
</dbReference>
<name>F4XRS2_9CYAN</name>
<keyword evidence="2" id="KW-1185">Reference proteome</keyword>
<dbReference type="EMBL" id="GL890907">
    <property type="protein sequence ID" value="EGJ32641.1"/>
    <property type="molecule type" value="Genomic_DNA"/>
</dbReference>